<keyword evidence="4" id="KW-1185">Reference proteome</keyword>
<comment type="caution">
    <text evidence="3">The sequence shown here is derived from an EMBL/GenBank/DDBJ whole genome shotgun (WGS) entry which is preliminary data.</text>
</comment>
<dbReference type="Gene3D" id="3.40.50.1860">
    <property type="match status" value="2"/>
</dbReference>
<name>N1WNB9_9FLAO</name>
<dbReference type="PROSITE" id="PS00924">
    <property type="entry name" value="ASP_GLU_RACEMASE_2"/>
    <property type="match status" value="1"/>
</dbReference>
<dbReference type="InterPro" id="IPR004380">
    <property type="entry name" value="Asp_race"/>
</dbReference>
<sequence>MKLLGLIGGTSYHSTLEYYRLINEKVSLYMGKSQNPDLLLYSINIDVMRRQNINEINQTYLKVSKALQEAGAKAIMICANTPHMAVEFVQPKIDIPFLHIGDSVGEEAKKQTFKKLLLLGNKPTMTKDFLKKYLKDNYELDVRIPSESNIEKSHFFVSKELTQGVFSDEAKSFYKELIIEYEESIDAVILGCTELPILLRDEQAQTPFLSTTDLHIQTAVNFITDK</sequence>
<protein>
    <submittedName>
        <fullName evidence="3">Aspartate racemase</fullName>
    </submittedName>
</protein>
<comment type="similarity">
    <text evidence="1">Belongs to the aspartate/glutamate racemases family.</text>
</comment>
<dbReference type="PANTHER" id="PTHR21198">
    <property type="entry name" value="GLUTAMATE RACEMASE"/>
    <property type="match status" value="1"/>
</dbReference>
<dbReference type="Pfam" id="PF01177">
    <property type="entry name" value="Asp_Glu_race"/>
    <property type="match status" value="1"/>
</dbReference>
<gene>
    <name evidence="3" type="ORF">pgond44_11943</name>
</gene>
<keyword evidence="2" id="KW-0413">Isomerase</keyword>
<dbReference type="PANTHER" id="PTHR21198:SF7">
    <property type="entry name" value="ASPARTATE-GLUTAMATE RACEMASE FAMILY"/>
    <property type="match status" value="1"/>
</dbReference>
<dbReference type="InterPro" id="IPR015942">
    <property type="entry name" value="Asp/Glu/hydantoin_racemase"/>
</dbReference>
<organism evidence="3 4">
    <name type="scientific">Psychroflexus gondwanensis ACAM 44</name>
    <dbReference type="NCBI Taxonomy" id="1189619"/>
    <lineage>
        <taxon>Bacteria</taxon>
        <taxon>Pseudomonadati</taxon>
        <taxon>Bacteroidota</taxon>
        <taxon>Flavobacteriia</taxon>
        <taxon>Flavobacteriales</taxon>
        <taxon>Flavobacteriaceae</taxon>
        <taxon>Psychroflexus</taxon>
    </lineage>
</organism>
<dbReference type="InterPro" id="IPR001920">
    <property type="entry name" value="Asp/Glu_race"/>
</dbReference>
<dbReference type="Proteomes" id="UP000012317">
    <property type="component" value="Unassembled WGS sequence"/>
</dbReference>
<dbReference type="GO" id="GO:0047661">
    <property type="term" value="F:amino-acid racemase activity"/>
    <property type="evidence" value="ECO:0007669"/>
    <property type="project" value="InterPro"/>
</dbReference>
<dbReference type="SUPFAM" id="SSF53681">
    <property type="entry name" value="Aspartate/glutamate racemase"/>
    <property type="match status" value="2"/>
</dbReference>
<evidence type="ECO:0000313" key="4">
    <source>
        <dbReference type="Proteomes" id="UP000012317"/>
    </source>
</evidence>
<accession>N1WNB9</accession>
<evidence type="ECO:0000256" key="1">
    <source>
        <dbReference type="ARBA" id="ARBA00007847"/>
    </source>
</evidence>
<dbReference type="AlphaFoldDB" id="N1WNB9"/>
<dbReference type="EMBL" id="APLF01000013">
    <property type="protein sequence ID" value="EMY80455.1"/>
    <property type="molecule type" value="Genomic_DNA"/>
</dbReference>
<dbReference type="InterPro" id="IPR033134">
    <property type="entry name" value="Asp/Glu_racemase_AS_2"/>
</dbReference>
<reference evidence="3 4" key="1">
    <citation type="journal article" date="2014" name="Genome Biol. Evol.">
        <title>Extensive gene acquisition in the extremely psychrophilic bacterial species Psychroflexus torquis and the link to sea-ice ecosystem specialism.</title>
        <authorList>
            <person name="Feng S."/>
            <person name="Powell S.M."/>
            <person name="Wilson R."/>
            <person name="Bowman J.P."/>
        </authorList>
    </citation>
    <scope>NUCLEOTIDE SEQUENCE [LARGE SCALE GENOMIC DNA]</scope>
    <source>
        <strain evidence="3 4">ACAM 44</strain>
    </source>
</reference>
<dbReference type="NCBIfam" id="TIGR00035">
    <property type="entry name" value="asp_race"/>
    <property type="match status" value="1"/>
</dbReference>
<evidence type="ECO:0000313" key="3">
    <source>
        <dbReference type="EMBL" id="EMY80455.1"/>
    </source>
</evidence>
<dbReference type="eggNOG" id="COG1794">
    <property type="taxonomic scope" value="Bacteria"/>
</dbReference>
<proteinExistence type="inferred from homology"/>
<evidence type="ECO:0000256" key="2">
    <source>
        <dbReference type="ARBA" id="ARBA00023235"/>
    </source>
</evidence>
<dbReference type="STRING" id="1189619.pgond44_11943"/>
<dbReference type="RefSeq" id="WP_003442462.1">
    <property type="nucleotide sequence ID" value="NZ_APLF01000013.1"/>
</dbReference>